<reference evidence="1 2" key="1">
    <citation type="submission" date="2024-06" db="EMBL/GenBank/DDBJ databases">
        <title>Sorghum-associated microbial communities from plants grown in Nebraska, USA.</title>
        <authorList>
            <person name="Schachtman D."/>
        </authorList>
    </citation>
    <scope>NUCLEOTIDE SEQUENCE [LARGE SCALE GENOMIC DNA]</scope>
    <source>
        <strain evidence="1 2">2814</strain>
    </source>
</reference>
<proteinExistence type="predicted"/>
<protein>
    <submittedName>
        <fullName evidence="1">Uncharacterized protein</fullName>
    </submittedName>
</protein>
<keyword evidence="2" id="KW-1185">Reference proteome</keyword>
<comment type="caution">
    <text evidence="1">The sequence shown here is derived from an EMBL/GenBank/DDBJ whole genome shotgun (WGS) entry which is preliminary data.</text>
</comment>
<dbReference type="EMBL" id="JBEPTF010000002">
    <property type="protein sequence ID" value="MET4683718.1"/>
    <property type="molecule type" value="Genomic_DNA"/>
</dbReference>
<evidence type="ECO:0000313" key="2">
    <source>
        <dbReference type="Proteomes" id="UP001549313"/>
    </source>
</evidence>
<sequence>MMKPDIWAIAPNQPSMAMCAAGERAIQSRPVQQAEACWREMWKVMLAETVTPLSWPAIQDFGWALAQMRAGQKVRLPHWDPSEWIAMNGDGQIVDEDDAATRFTSQAPILATDWRLADV</sequence>
<gene>
    <name evidence="1" type="ORF">ABIE19_001648</name>
</gene>
<organism evidence="1 2">
    <name type="scientific">Brevundimonas faecalis</name>
    <dbReference type="NCBI Taxonomy" id="947378"/>
    <lineage>
        <taxon>Bacteria</taxon>
        <taxon>Pseudomonadati</taxon>
        <taxon>Pseudomonadota</taxon>
        <taxon>Alphaproteobacteria</taxon>
        <taxon>Caulobacterales</taxon>
        <taxon>Caulobacteraceae</taxon>
        <taxon>Brevundimonas</taxon>
    </lineage>
</organism>
<dbReference type="RefSeq" id="WP_354088673.1">
    <property type="nucleotide sequence ID" value="NZ_JBEPTF010000002.1"/>
</dbReference>
<dbReference type="Proteomes" id="UP001549313">
    <property type="component" value="Unassembled WGS sequence"/>
</dbReference>
<accession>A0ABV2RBQ1</accession>
<evidence type="ECO:0000313" key="1">
    <source>
        <dbReference type="EMBL" id="MET4683718.1"/>
    </source>
</evidence>
<name>A0ABV2RBQ1_9CAUL</name>